<keyword evidence="4" id="KW-1185">Reference proteome</keyword>
<dbReference type="AlphaFoldDB" id="A0A9D3PB61"/>
<feature type="region of interest" description="Disordered" evidence="2">
    <location>
        <begin position="1"/>
        <end position="60"/>
    </location>
</feature>
<evidence type="ECO:0000313" key="4">
    <source>
        <dbReference type="Proteomes" id="UP000824219"/>
    </source>
</evidence>
<dbReference type="Proteomes" id="UP000824219">
    <property type="component" value="Linkage Group LG01"/>
</dbReference>
<proteinExistence type="predicted"/>
<dbReference type="EMBL" id="JAHKSW010000001">
    <property type="protein sequence ID" value="KAG7336405.1"/>
    <property type="molecule type" value="Genomic_DNA"/>
</dbReference>
<organism evidence="3 4">
    <name type="scientific">Hemibagrus wyckioides</name>
    <dbReference type="NCBI Taxonomy" id="337641"/>
    <lineage>
        <taxon>Eukaryota</taxon>
        <taxon>Metazoa</taxon>
        <taxon>Chordata</taxon>
        <taxon>Craniata</taxon>
        <taxon>Vertebrata</taxon>
        <taxon>Euteleostomi</taxon>
        <taxon>Actinopterygii</taxon>
        <taxon>Neopterygii</taxon>
        <taxon>Teleostei</taxon>
        <taxon>Ostariophysi</taxon>
        <taxon>Siluriformes</taxon>
        <taxon>Bagridae</taxon>
        <taxon>Hemibagrus</taxon>
    </lineage>
</organism>
<reference evidence="3 4" key="1">
    <citation type="submission" date="2021-06" db="EMBL/GenBank/DDBJ databases">
        <title>Chromosome-level genome assembly of the red-tail catfish (Hemibagrus wyckioides).</title>
        <authorList>
            <person name="Shao F."/>
        </authorList>
    </citation>
    <scope>NUCLEOTIDE SEQUENCE [LARGE SCALE GENOMIC DNA]</scope>
    <source>
        <strain evidence="3">EC202008001</strain>
        <tissue evidence="3">Blood</tissue>
    </source>
</reference>
<sequence>MFRKLMKRFQRRSPKNSKTVVSQEEAEVKTKVNEMEERKLTEKKKMTAEQEKSHELERDSWKQCQKRMEKRVAHFEATLKDSLKHQKQKQEEEKIKQHKQERMTKLFQNTTGFEVTLDLCKEWEKAAELERETLLRDQEKLRKRVAELEAFFSLEDKHFDHMEKLVAQLEAKLAAEREKNLKIKENSTAFLQNDTRIEDSLKLSEDQEKNKLEAILASEQEQHEQEKEKIKQDMEERTTAHFQNISELQDSMKKKTEEPEREILEKYFGQLEATLASENEQLEQMENLVDQLEDTLSSERDIKEKIKKNTTTFLQDITSIKHPINLFEDQEKNKELERERLLRD</sequence>
<keyword evidence="1" id="KW-0175">Coiled coil</keyword>
<feature type="compositionally biased region" description="Basic and acidic residues" evidence="2">
    <location>
        <begin position="26"/>
        <end position="60"/>
    </location>
</feature>
<protein>
    <submittedName>
        <fullName evidence="3">Uncharacterized protein</fullName>
    </submittedName>
</protein>
<accession>A0A9D3PB61</accession>
<evidence type="ECO:0000256" key="1">
    <source>
        <dbReference type="SAM" id="Coils"/>
    </source>
</evidence>
<feature type="coiled-coil region" evidence="1">
    <location>
        <begin position="268"/>
        <end position="344"/>
    </location>
</feature>
<feature type="coiled-coil region" evidence="1">
    <location>
        <begin position="124"/>
        <end position="240"/>
    </location>
</feature>
<evidence type="ECO:0000256" key="2">
    <source>
        <dbReference type="SAM" id="MobiDB-lite"/>
    </source>
</evidence>
<gene>
    <name evidence="3" type="ORF">KOW79_001098</name>
</gene>
<evidence type="ECO:0000313" key="3">
    <source>
        <dbReference type="EMBL" id="KAG7336405.1"/>
    </source>
</evidence>
<dbReference type="OrthoDB" id="8986178at2759"/>
<comment type="caution">
    <text evidence="3">The sequence shown here is derived from an EMBL/GenBank/DDBJ whole genome shotgun (WGS) entry which is preliminary data.</text>
</comment>
<name>A0A9D3PB61_9TELE</name>
<feature type="compositionally biased region" description="Basic residues" evidence="2">
    <location>
        <begin position="1"/>
        <end position="15"/>
    </location>
</feature>